<reference evidence="2" key="1">
    <citation type="submission" date="2021-03" db="EMBL/GenBank/DDBJ databases">
        <title>Molecular epidemiology and mechanisms of colistin and carbapenem resistance in Enterobacteriaceae from clinical isolates, the environment and porcine samples in Pretoria, South Africa.</title>
        <authorList>
            <person name="Bogoshi D."/>
            <person name="Mbelle N.M."/>
            <person name="Naidoo V."/>
            <person name="Osei Sekyere J."/>
        </authorList>
    </citation>
    <scope>NUCLEOTIDE SEQUENCE</scope>
    <source>
        <strain evidence="2">C034</strain>
    </source>
</reference>
<protein>
    <submittedName>
        <fullName evidence="2">Uncharacterized protein</fullName>
    </submittedName>
</protein>
<proteinExistence type="predicted"/>
<name>A0A939NMU0_KLEPN</name>
<organism evidence="2 3">
    <name type="scientific">Klebsiella pneumoniae</name>
    <dbReference type="NCBI Taxonomy" id="573"/>
    <lineage>
        <taxon>Bacteria</taxon>
        <taxon>Pseudomonadati</taxon>
        <taxon>Pseudomonadota</taxon>
        <taxon>Gammaproteobacteria</taxon>
        <taxon>Enterobacterales</taxon>
        <taxon>Enterobacteriaceae</taxon>
        <taxon>Klebsiella/Raoultella group</taxon>
        <taxon>Klebsiella</taxon>
        <taxon>Klebsiella pneumoniae complex</taxon>
    </lineage>
</organism>
<dbReference type="EMBL" id="JAGETO010000031">
    <property type="protein sequence ID" value="MBO2029217.1"/>
    <property type="molecule type" value="Genomic_DNA"/>
</dbReference>
<sequence length="130" mass="14351">MQAAKVTDNPNQISKAGDLAGENYDLQKAEEARHEAQRKGEQQDKRSASAAESVAQKLDKLRAAQNLSTESVEKRRIQEAGLRSGATQKQRRGEGVRRSNERGGISIQKRKEAEQGQKYAKQEIASAQTC</sequence>
<evidence type="ECO:0000313" key="3">
    <source>
        <dbReference type="Proteomes" id="UP000664620"/>
    </source>
</evidence>
<dbReference type="AlphaFoldDB" id="A0A939NMU0"/>
<evidence type="ECO:0000313" key="2">
    <source>
        <dbReference type="EMBL" id="MBO2029217.1"/>
    </source>
</evidence>
<comment type="caution">
    <text evidence="2">The sequence shown here is derived from an EMBL/GenBank/DDBJ whole genome shotgun (WGS) entry which is preliminary data.</text>
</comment>
<feature type="region of interest" description="Disordered" evidence="1">
    <location>
        <begin position="1"/>
        <end position="130"/>
    </location>
</feature>
<evidence type="ECO:0000256" key="1">
    <source>
        <dbReference type="SAM" id="MobiDB-lite"/>
    </source>
</evidence>
<feature type="compositionally biased region" description="Basic and acidic residues" evidence="1">
    <location>
        <begin position="91"/>
        <end position="101"/>
    </location>
</feature>
<accession>A0A939NMU0</accession>
<gene>
    <name evidence="2" type="ORF">J4734_09605</name>
</gene>
<dbReference type="Proteomes" id="UP000664620">
    <property type="component" value="Unassembled WGS sequence"/>
</dbReference>
<feature type="compositionally biased region" description="Basic and acidic residues" evidence="1">
    <location>
        <begin position="25"/>
        <end position="47"/>
    </location>
</feature>